<evidence type="ECO:0000313" key="3">
    <source>
        <dbReference type="Proteomes" id="UP000004848"/>
    </source>
</evidence>
<organism evidence="2 3">
    <name type="scientific">Roseibium aggregatum (strain ATCC 25650 / DSM 13394 / JCM 20685 / NBRC 16684 / NCIMB 2208 / IAM 12614 / B1)</name>
    <name type="common">Stappia aggregata</name>
    <dbReference type="NCBI Taxonomy" id="384765"/>
    <lineage>
        <taxon>Bacteria</taxon>
        <taxon>Pseudomonadati</taxon>
        <taxon>Pseudomonadota</taxon>
        <taxon>Alphaproteobacteria</taxon>
        <taxon>Hyphomicrobiales</taxon>
        <taxon>Stappiaceae</taxon>
        <taxon>Roseibium</taxon>
    </lineage>
</organism>
<sequence>MTDNLDWDVVFENRYATAEAPNWWSNKYLRPISIKGLSLFAIDPKTNEIFWNGHQLQTVKRLDDPERIMAGIATGSAAIVALLELIRFVAAFA</sequence>
<feature type="transmembrane region" description="Helical" evidence="1">
    <location>
        <begin position="68"/>
        <end position="90"/>
    </location>
</feature>
<dbReference type="OrthoDB" id="8086130at2"/>
<dbReference type="EMBL" id="AAUW01000017">
    <property type="protein sequence ID" value="EAV41955.1"/>
    <property type="molecule type" value="Genomic_DNA"/>
</dbReference>
<protein>
    <submittedName>
        <fullName evidence="2">Uncharacterized protein</fullName>
    </submittedName>
</protein>
<dbReference type="RefSeq" id="WP_006937744.1">
    <property type="nucleotide sequence ID" value="NZ_AAUW01000017.1"/>
</dbReference>
<dbReference type="GeneID" id="68848493"/>
<keyword evidence="1" id="KW-0812">Transmembrane</keyword>
<reference evidence="2 3" key="1">
    <citation type="submission" date="2006-05" db="EMBL/GenBank/DDBJ databases">
        <authorList>
            <person name="King G."/>
            <person name="Ferriera S."/>
            <person name="Johnson J."/>
            <person name="Kravitz S."/>
            <person name="Beeson K."/>
            <person name="Sutton G."/>
            <person name="Rogers Y.-H."/>
            <person name="Friedman R."/>
            <person name="Frazier M."/>
            <person name="Venter J.C."/>
        </authorList>
    </citation>
    <scope>NUCLEOTIDE SEQUENCE [LARGE SCALE GENOMIC DNA]</scope>
    <source>
        <strain evidence="3">ATCC 25650 / DSM 13394 / JCM 20685 / NBRC 16684 / NCIMB 2208 / IAM 12614 / B1</strain>
    </source>
</reference>
<accession>A0NYV4</accession>
<evidence type="ECO:0000313" key="2">
    <source>
        <dbReference type="EMBL" id="EAV41955.1"/>
    </source>
</evidence>
<comment type="caution">
    <text evidence="2">The sequence shown here is derived from an EMBL/GenBank/DDBJ whole genome shotgun (WGS) entry which is preliminary data.</text>
</comment>
<evidence type="ECO:0000256" key="1">
    <source>
        <dbReference type="SAM" id="Phobius"/>
    </source>
</evidence>
<keyword evidence="1" id="KW-1133">Transmembrane helix</keyword>
<dbReference type="Proteomes" id="UP000004848">
    <property type="component" value="Unassembled WGS sequence"/>
</dbReference>
<name>A0NYV4_ROSAI</name>
<gene>
    <name evidence="2" type="ORF">SIAM614_25087</name>
</gene>
<keyword evidence="1" id="KW-0472">Membrane</keyword>
<proteinExistence type="predicted"/>
<dbReference type="AlphaFoldDB" id="A0NYV4"/>